<dbReference type="InterPro" id="IPR025286">
    <property type="entry name" value="MOFRL_assoc_dom"/>
</dbReference>
<feature type="domain" description="MOFRL" evidence="1">
    <location>
        <begin position="305"/>
        <end position="402"/>
    </location>
</feature>
<accession>A0ABZ2LV07</accession>
<dbReference type="PANTHER" id="PTHR12227">
    <property type="entry name" value="GLYCERATE KINASE"/>
    <property type="match status" value="1"/>
</dbReference>
<reference evidence="3 4" key="1">
    <citation type="submission" date="2021-12" db="EMBL/GenBank/DDBJ databases">
        <title>Discovery of the Pendulisporaceae a myxobacterial family with distinct sporulation behavior and unique specialized metabolism.</title>
        <authorList>
            <person name="Garcia R."/>
            <person name="Popoff A."/>
            <person name="Bader C.D."/>
            <person name="Loehr J."/>
            <person name="Walesch S."/>
            <person name="Walt C."/>
            <person name="Boldt J."/>
            <person name="Bunk B."/>
            <person name="Haeckl F.J.F.P.J."/>
            <person name="Gunesch A.P."/>
            <person name="Birkelbach J."/>
            <person name="Nuebel U."/>
            <person name="Pietschmann T."/>
            <person name="Bach T."/>
            <person name="Mueller R."/>
        </authorList>
    </citation>
    <scope>NUCLEOTIDE SEQUENCE [LARGE SCALE GENOMIC DNA]</scope>
    <source>
        <strain evidence="3 4">MSr11954</strain>
    </source>
</reference>
<dbReference type="EMBL" id="CP089984">
    <property type="protein sequence ID" value="WXB12956.1"/>
    <property type="molecule type" value="Genomic_DNA"/>
</dbReference>
<dbReference type="InterPro" id="IPR039760">
    <property type="entry name" value="MOFRL_protein"/>
</dbReference>
<gene>
    <name evidence="3" type="ORF">LZC94_34540</name>
</gene>
<evidence type="ECO:0000259" key="2">
    <source>
        <dbReference type="Pfam" id="PF13660"/>
    </source>
</evidence>
<protein>
    <submittedName>
        <fullName evidence="3">Glycerate kinase</fullName>
    </submittedName>
</protein>
<dbReference type="Pfam" id="PF05161">
    <property type="entry name" value="MOFRL"/>
    <property type="match status" value="1"/>
</dbReference>
<dbReference type="InterPro" id="IPR038614">
    <property type="entry name" value="GK_N_sf"/>
</dbReference>
<dbReference type="InterPro" id="IPR037035">
    <property type="entry name" value="GK-like_C_sf"/>
</dbReference>
<dbReference type="RefSeq" id="WP_394822576.1">
    <property type="nucleotide sequence ID" value="NZ_CP089984.1"/>
</dbReference>
<keyword evidence="3" id="KW-0808">Transferase</keyword>
<sequence>MSLRAALQSAFREALRALDFAGAVRRELADPQHAPAEGGRVFAAAVGKAAPQMMQGARDAWGARIARALVVCPDQTPCALEEGPELAVIRAGHPLPDARSVDAGARLLELARQTTARDTLLVLVSGGASALACAPNEDIGFATKLSLTHALLGAGATIVEFNTVRRHVSRLKGGGLTRAARGSVLALLASDVIGGAPHDIGSGPAAPDPTTVDDARALLHRYAPAFASLPLAESLKAADSDAARARHVIVVEPELLVEYGVRALEPWHLSAVRLAPSMASVTDLAAEYAQLAQSLAPGQAYVRVAEPSLRIDAPNPGRGGRSGHLAALVGADLPPGVAFLAGASDGADGTSNAAGAAVDTSFLSVVSKAHHAEHVARFDTAALHEAAGTAIVTGPTGVNLCDLHILAREL</sequence>
<organism evidence="3 4">
    <name type="scientific">Pendulispora albinea</name>
    <dbReference type="NCBI Taxonomy" id="2741071"/>
    <lineage>
        <taxon>Bacteria</taxon>
        <taxon>Pseudomonadati</taxon>
        <taxon>Myxococcota</taxon>
        <taxon>Myxococcia</taxon>
        <taxon>Myxococcales</taxon>
        <taxon>Sorangiineae</taxon>
        <taxon>Pendulisporaceae</taxon>
        <taxon>Pendulispora</taxon>
    </lineage>
</organism>
<evidence type="ECO:0000313" key="3">
    <source>
        <dbReference type="EMBL" id="WXB12956.1"/>
    </source>
</evidence>
<dbReference type="SUPFAM" id="SSF82544">
    <property type="entry name" value="GckA/TtuD-like"/>
    <property type="match status" value="1"/>
</dbReference>
<dbReference type="GO" id="GO:0016301">
    <property type="term" value="F:kinase activity"/>
    <property type="evidence" value="ECO:0007669"/>
    <property type="project" value="UniProtKB-KW"/>
</dbReference>
<feature type="domain" description="MOFRL-associated" evidence="2">
    <location>
        <begin position="7"/>
        <end position="224"/>
    </location>
</feature>
<proteinExistence type="predicted"/>
<keyword evidence="3" id="KW-0418">Kinase</keyword>
<evidence type="ECO:0000313" key="4">
    <source>
        <dbReference type="Proteomes" id="UP001370348"/>
    </source>
</evidence>
<dbReference type="Proteomes" id="UP001370348">
    <property type="component" value="Chromosome"/>
</dbReference>
<dbReference type="Pfam" id="PF13660">
    <property type="entry name" value="DUF4147"/>
    <property type="match status" value="1"/>
</dbReference>
<dbReference type="PANTHER" id="PTHR12227:SF0">
    <property type="entry name" value="GLYCERATE KINASE"/>
    <property type="match status" value="1"/>
</dbReference>
<name>A0ABZ2LV07_9BACT</name>
<dbReference type="Gene3D" id="3.40.50.10180">
    <property type="entry name" value="Glycerate kinase, MOFRL-like N-terminal domain"/>
    <property type="match status" value="1"/>
</dbReference>
<keyword evidence="4" id="KW-1185">Reference proteome</keyword>
<dbReference type="Gene3D" id="3.40.1480.10">
    <property type="entry name" value="MOFRL domain"/>
    <property type="match status" value="1"/>
</dbReference>
<evidence type="ECO:0000259" key="1">
    <source>
        <dbReference type="Pfam" id="PF05161"/>
    </source>
</evidence>
<dbReference type="InterPro" id="IPR007835">
    <property type="entry name" value="MOFRL"/>
</dbReference>